<keyword evidence="9" id="KW-1185">Reference proteome</keyword>
<dbReference type="InterPro" id="IPR017595">
    <property type="entry name" value="OHCU_decarboxylase-2"/>
</dbReference>
<evidence type="ECO:0000256" key="1">
    <source>
        <dbReference type="ARBA" id="ARBA00001163"/>
    </source>
</evidence>
<dbReference type="PANTHER" id="PTHR43466">
    <property type="entry name" value="2-OXO-4-HYDROXY-4-CARBOXY-5-UREIDOIMIDAZOLINE DECARBOXYLASE-RELATED"/>
    <property type="match status" value="1"/>
</dbReference>
<comment type="caution">
    <text evidence="8">The sequence shown here is derived from an EMBL/GenBank/DDBJ whole genome shotgun (WGS) entry which is preliminary data.</text>
</comment>
<dbReference type="GO" id="GO:0019628">
    <property type="term" value="P:urate catabolic process"/>
    <property type="evidence" value="ECO:0007669"/>
    <property type="project" value="TreeGrafter"/>
</dbReference>
<dbReference type="NCBIfam" id="TIGR03180">
    <property type="entry name" value="UraD_2"/>
    <property type="match status" value="1"/>
</dbReference>
<dbReference type="Gene3D" id="1.10.3330.10">
    <property type="entry name" value="Oxo-4-hydroxy-4-carboxy-5-ureidoimidazoline decarboxylase"/>
    <property type="match status" value="1"/>
</dbReference>
<keyword evidence="5" id="KW-0210">Decarboxylase</keyword>
<accession>A0A5C8Z4P9</accession>
<dbReference type="PANTHER" id="PTHR43466:SF1">
    <property type="entry name" value="2-OXO-4-HYDROXY-4-CARBOXY-5-UREIDOIMIDAZOLINE DECARBOXYLASE-RELATED"/>
    <property type="match status" value="1"/>
</dbReference>
<gene>
    <name evidence="8" type="primary">uraD</name>
    <name evidence="8" type="ORF">FME95_10820</name>
</gene>
<evidence type="ECO:0000256" key="3">
    <source>
        <dbReference type="ARBA" id="ARBA00012257"/>
    </source>
</evidence>
<dbReference type="GO" id="GO:0006144">
    <property type="term" value="P:purine nucleobase metabolic process"/>
    <property type="evidence" value="ECO:0007669"/>
    <property type="project" value="UniProtKB-KW"/>
</dbReference>
<proteinExistence type="predicted"/>
<name>A0A5C8Z4P9_9GAMM</name>
<reference evidence="8 9" key="1">
    <citation type="submission" date="2019-07" db="EMBL/GenBank/DDBJ databases">
        <title>Reinekea sp. strain SSH23 genome sequencing and assembly.</title>
        <authorList>
            <person name="Kim I."/>
        </authorList>
    </citation>
    <scope>NUCLEOTIDE SEQUENCE [LARGE SCALE GENOMIC DNA]</scope>
    <source>
        <strain evidence="8 9">SSH23</strain>
    </source>
</reference>
<comment type="pathway">
    <text evidence="2">Purine metabolism; urate degradation; (S)-allantoin from urate: step 3/3.</text>
</comment>
<evidence type="ECO:0000256" key="5">
    <source>
        <dbReference type="ARBA" id="ARBA00022793"/>
    </source>
</evidence>
<evidence type="ECO:0000256" key="2">
    <source>
        <dbReference type="ARBA" id="ARBA00004754"/>
    </source>
</evidence>
<keyword evidence="6 8" id="KW-0456">Lyase</keyword>
<organism evidence="8 9">
    <name type="scientific">Reinekea thalattae</name>
    <dbReference type="NCBI Taxonomy" id="2593301"/>
    <lineage>
        <taxon>Bacteria</taxon>
        <taxon>Pseudomonadati</taxon>
        <taxon>Pseudomonadota</taxon>
        <taxon>Gammaproteobacteria</taxon>
        <taxon>Oceanospirillales</taxon>
        <taxon>Saccharospirillaceae</taxon>
        <taxon>Reinekea</taxon>
    </lineage>
</organism>
<keyword evidence="4" id="KW-0659">Purine metabolism</keyword>
<dbReference type="InterPro" id="IPR036778">
    <property type="entry name" value="OHCU_decarboxylase_sf"/>
</dbReference>
<dbReference type="Proteomes" id="UP000321764">
    <property type="component" value="Unassembled WGS sequence"/>
</dbReference>
<evidence type="ECO:0000313" key="9">
    <source>
        <dbReference type="Proteomes" id="UP000321764"/>
    </source>
</evidence>
<dbReference type="InterPro" id="IPR018020">
    <property type="entry name" value="OHCU_decarboxylase"/>
</dbReference>
<feature type="domain" description="Oxo-4-hydroxy-4-carboxy-5-ureidoimidazoline decarboxylase" evidence="7">
    <location>
        <begin position="7"/>
        <end position="163"/>
    </location>
</feature>
<dbReference type="RefSeq" id="WP_147714507.1">
    <property type="nucleotide sequence ID" value="NZ_VKAD01000002.1"/>
</dbReference>
<dbReference type="EMBL" id="VKAD01000002">
    <property type="protein sequence ID" value="TXR51910.1"/>
    <property type="molecule type" value="Genomic_DNA"/>
</dbReference>
<dbReference type="EC" id="4.1.1.97" evidence="3"/>
<comment type="catalytic activity">
    <reaction evidence="1">
        <text>5-hydroxy-2-oxo-4-ureido-2,5-dihydro-1H-imidazole-5-carboxylate + H(+) = (S)-allantoin + CO2</text>
        <dbReference type="Rhea" id="RHEA:26301"/>
        <dbReference type="ChEBI" id="CHEBI:15378"/>
        <dbReference type="ChEBI" id="CHEBI:15678"/>
        <dbReference type="ChEBI" id="CHEBI:16526"/>
        <dbReference type="ChEBI" id="CHEBI:58639"/>
        <dbReference type="EC" id="4.1.1.97"/>
    </reaction>
</comment>
<dbReference type="NCBIfam" id="NF010372">
    <property type="entry name" value="PRK13798.1"/>
    <property type="match status" value="1"/>
</dbReference>
<dbReference type="GO" id="GO:0051997">
    <property type="term" value="F:2-oxo-4-hydroxy-4-carboxy-5-ureidoimidazoline decarboxylase activity"/>
    <property type="evidence" value="ECO:0007669"/>
    <property type="project" value="UniProtKB-EC"/>
</dbReference>
<dbReference type="SUPFAM" id="SSF158694">
    <property type="entry name" value="UraD-Like"/>
    <property type="match status" value="1"/>
</dbReference>
<sequence length="169" mass="19125">MNIEQFNLLPQPQAFSALESCCVAKNWVDAMLDLRPFADLPALYKSAESIWEKCAEADYLAAFEGHPRIGDVATLKAKYQHTAGMAGHEQQGMSQADEQLLHRMKQRNDDYFDKFGFIFIVCASGKSAQQMLEILESRIGNDYKTELAIAANEQMKITQIRLEKLFIAE</sequence>
<dbReference type="AlphaFoldDB" id="A0A5C8Z4P9"/>
<evidence type="ECO:0000256" key="4">
    <source>
        <dbReference type="ARBA" id="ARBA00022631"/>
    </source>
</evidence>
<evidence type="ECO:0000259" key="7">
    <source>
        <dbReference type="Pfam" id="PF09349"/>
    </source>
</evidence>
<evidence type="ECO:0000313" key="8">
    <source>
        <dbReference type="EMBL" id="TXR51910.1"/>
    </source>
</evidence>
<protein>
    <recommendedName>
        <fullName evidence="3">2-oxo-4-hydroxy-4-carboxy-5-ureidoimidazoline decarboxylase</fullName>
        <ecNumber evidence="3">4.1.1.97</ecNumber>
    </recommendedName>
</protein>
<evidence type="ECO:0000256" key="6">
    <source>
        <dbReference type="ARBA" id="ARBA00023239"/>
    </source>
</evidence>
<dbReference type="OrthoDB" id="9800909at2"/>
<dbReference type="Pfam" id="PF09349">
    <property type="entry name" value="OHCU_decarbox"/>
    <property type="match status" value="1"/>
</dbReference>